<evidence type="ECO:0000313" key="2">
    <source>
        <dbReference type="EMBL" id="KCZ72469.1"/>
    </source>
</evidence>
<dbReference type="PROSITE" id="PS51257">
    <property type="entry name" value="PROKAR_LIPOPROTEIN"/>
    <property type="match status" value="1"/>
</dbReference>
<reference evidence="2 3" key="1">
    <citation type="journal article" date="2013" name="Nature">
        <title>Anaerobic oxidation of methane coupled to nitrate reduction in a novel archaeal lineage.</title>
        <authorList>
            <person name="Haroon M.F."/>
            <person name="Hu S."/>
            <person name="Shi Y."/>
            <person name="Imelfort M."/>
            <person name="Keller J."/>
            <person name="Hugenholtz P."/>
            <person name="Yuan Z."/>
            <person name="Tyson G.W."/>
        </authorList>
    </citation>
    <scope>NUCLEOTIDE SEQUENCE [LARGE SCALE GENOMIC DNA]</scope>
    <source>
        <strain evidence="2 3">ANME-2d</strain>
    </source>
</reference>
<gene>
    <name evidence="2" type="ORF">ANME2D_00896</name>
</gene>
<dbReference type="GO" id="GO:0016491">
    <property type="term" value="F:oxidoreductase activity"/>
    <property type="evidence" value="ECO:0007669"/>
    <property type="project" value="InterPro"/>
</dbReference>
<dbReference type="RefSeq" id="WP_048089380.1">
    <property type="nucleotide sequence ID" value="NZ_JMIY01000002.1"/>
</dbReference>
<accession>A0A062V9T2</accession>
<sequence length="447" mass="49602">MRAVVVGGGIGGLSCAIGLMDCGFDVSLFDKNNKLGGVARTLHNTDYICDTGLHYFFEHYTECMSLLKKCNADKEIFWIEDRMLFMRADSKKGMYSHLPLPGALRGASAIARFNLLNFSDRLKLLGLFAKMAFLKDEQLSEMDNKTLEEWVLENGGNAEIISNYFDPISRSLTFMGASEISAQTIIVWFNGIRKQNKIRFGIAVSGLSESVIEPLKNYLLSRGCKIYTGCEIKSITINDGKVHGVNFKDSFEQRFIDADVVVLAVSPAQVNKILRNSPTAGKQSLIQMDEGTPVIVVNLLLSSNLTDEKIVMFGVNTCFNIFMEITNVSRNYSENHSLVTLIMNSTEDQLHMSEGEIQSIVLNDLESSLGYSIREKIADCEIFRLNDVVTKQVPGHSRSRVDNKTDIEGLYLSGDYTAGIQPSGMNASVHSANTCVLKIKNDFRVVA</sequence>
<dbReference type="InterPro" id="IPR002937">
    <property type="entry name" value="Amino_oxidase"/>
</dbReference>
<dbReference type="Gene3D" id="3.90.660.50">
    <property type="match status" value="1"/>
</dbReference>
<protein>
    <recommendedName>
        <fullName evidence="1">Amine oxidase domain-containing protein</fullName>
    </recommendedName>
</protein>
<dbReference type="EMBL" id="JMIY01000002">
    <property type="protein sequence ID" value="KCZ72469.1"/>
    <property type="molecule type" value="Genomic_DNA"/>
</dbReference>
<dbReference type="AlphaFoldDB" id="A0A062V9T2"/>
<comment type="caution">
    <text evidence="2">The sequence shown here is derived from an EMBL/GenBank/DDBJ whole genome shotgun (WGS) entry which is preliminary data.</text>
</comment>
<keyword evidence="3" id="KW-1185">Reference proteome</keyword>
<evidence type="ECO:0000313" key="3">
    <source>
        <dbReference type="Proteomes" id="UP000027153"/>
    </source>
</evidence>
<evidence type="ECO:0000259" key="1">
    <source>
        <dbReference type="Pfam" id="PF01593"/>
    </source>
</evidence>
<name>A0A062V9T2_9EURY</name>
<dbReference type="SUPFAM" id="SSF51905">
    <property type="entry name" value="FAD/NAD(P)-binding domain"/>
    <property type="match status" value="1"/>
</dbReference>
<dbReference type="OrthoDB" id="11867at2157"/>
<organism evidence="2 3">
    <name type="scientific">Candidatus Methanoperedens nitratireducens</name>
    <dbReference type="NCBI Taxonomy" id="1392998"/>
    <lineage>
        <taxon>Archaea</taxon>
        <taxon>Methanobacteriati</taxon>
        <taxon>Methanobacteriota</taxon>
        <taxon>Stenosarchaea group</taxon>
        <taxon>Methanomicrobia</taxon>
        <taxon>Methanosarcinales</taxon>
        <taxon>ANME-2 cluster</taxon>
        <taxon>Candidatus Methanoperedentaceae</taxon>
        <taxon>Candidatus Methanoperedens</taxon>
    </lineage>
</organism>
<dbReference type="Pfam" id="PF01593">
    <property type="entry name" value="Amino_oxidase"/>
    <property type="match status" value="1"/>
</dbReference>
<dbReference type="InterPro" id="IPR036188">
    <property type="entry name" value="FAD/NAD-bd_sf"/>
</dbReference>
<dbReference type="InterPro" id="IPR050464">
    <property type="entry name" value="Zeta_carotene_desat/Oxidored"/>
</dbReference>
<dbReference type="Proteomes" id="UP000027153">
    <property type="component" value="Unassembled WGS sequence"/>
</dbReference>
<dbReference type="PANTHER" id="PTHR42923">
    <property type="entry name" value="PROTOPORPHYRINOGEN OXIDASE"/>
    <property type="match status" value="1"/>
</dbReference>
<proteinExistence type="predicted"/>
<dbReference type="PANTHER" id="PTHR42923:SF46">
    <property type="entry name" value="AMINE OXIDASE"/>
    <property type="match status" value="1"/>
</dbReference>
<feature type="domain" description="Amine oxidase" evidence="1">
    <location>
        <begin position="10"/>
        <end position="434"/>
    </location>
</feature>
<dbReference type="Gene3D" id="3.50.50.60">
    <property type="entry name" value="FAD/NAD(P)-binding domain"/>
    <property type="match status" value="1"/>
</dbReference>